<keyword evidence="4" id="KW-1185">Reference proteome</keyword>
<keyword evidence="1" id="KW-0812">Transmembrane</keyword>
<sequence length="332" mass="37231">MFSLIADLLTIVTTVFFPVFASYKALRTSDPAQLTPWLMYWVVLSIVNLFENTFSFILTWIPFYSWIRFGGHIYLVLPGKQGATQIYQTYVHPFLSEYEQDIDVFISNAHERAKVMGLQYMKQLIEWAKVNVLGMQPRPPTPPPSRAGQTYAQQLFSRFNLPSANQGLAAPAGDFYGLIASALQYTTSSGGTREMQAEDLSASGTLIPNHFESNEDRMKYVSAQRERLRVLLSAFDREAVNLAAAPPSNLDGPSTPRGKSGDTGYDLTKSRSEADFDRIEKEEAPASPSAQSGWMPWNWQKGQQSQAKGQQPEQQQQQQDEQSSGRSTGLEY</sequence>
<dbReference type="Proteomes" id="UP000316270">
    <property type="component" value="Chromosome 13"/>
</dbReference>
<dbReference type="GO" id="GO:0016020">
    <property type="term" value="C:membrane"/>
    <property type="evidence" value="ECO:0007669"/>
    <property type="project" value="UniProtKB-SubCell"/>
</dbReference>
<dbReference type="STRING" id="50376.A0A517LIL5"/>
<comment type="caution">
    <text evidence="1">Lacks conserved residue(s) required for the propagation of feature annotation.</text>
</comment>
<dbReference type="PANTHER" id="PTHR12300:SF177">
    <property type="entry name" value="PROTEIN YOP1"/>
    <property type="match status" value="1"/>
</dbReference>
<dbReference type="InterPro" id="IPR004345">
    <property type="entry name" value="TB2_DP1_HVA22"/>
</dbReference>
<organism evidence="3 4">
    <name type="scientific">Venturia effusa</name>
    <dbReference type="NCBI Taxonomy" id="50376"/>
    <lineage>
        <taxon>Eukaryota</taxon>
        <taxon>Fungi</taxon>
        <taxon>Dikarya</taxon>
        <taxon>Ascomycota</taxon>
        <taxon>Pezizomycotina</taxon>
        <taxon>Dothideomycetes</taxon>
        <taxon>Pleosporomycetidae</taxon>
        <taxon>Venturiales</taxon>
        <taxon>Venturiaceae</taxon>
        <taxon>Venturia</taxon>
    </lineage>
</organism>
<dbReference type="EMBL" id="CP042197">
    <property type="protein sequence ID" value="QDS75457.1"/>
    <property type="molecule type" value="Genomic_DNA"/>
</dbReference>
<feature type="transmembrane region" description="Helical" evidence="1">
    <location>
        <begin position="37"/>
        <end position="61"/>
    </location>
</feature>
<dbReference type="AlphaFoldDB" id="A0A517LIL5"/>
<evidence type="ECO:0000313" key="4">
    <source>
        <dbReference type="Proteomes" id="UP000316270"/>
    </source>
</evidence>
<reference evidence="3 4" key="1">
    <citation type="submission" date="2019-07" db="EMBL/GenBank/DDBJ databases">
        <title>Finished genome of Venturia effusa.</title>
        <authorList>
            <person name="Young C.A."/>
            <person name="Cox M.P."/>
            <person name="Ganley A.R.D."/>
            <person name="David W.J."/>
        </authorList>
    </citation>
    <scope>NUCLEOTIDE SEQUENCE [LARGE SCALE GENOMIC DNA]</scope>
    <source>
        <strain evidence="4">albino</strain>
    </source>
</reference>
<protein>
    <recommendedName>
        <fullName evidence="1">Protein YOP1</fullName>
    </recommendedName>
</protein>
<gene>
    <name evidence="3" type="ORF">FKW77_004161</name>
</gene>
<feature type="compositionally biased region" description="Basic and acidic residues" evidence="2">
    <location>
        <begin position="268"/>
        <end position="284"/>
    </location>
</feature>
<keyword evidence="1" id="KW-0472">Membrane</keyword>
<feature type="region of interest" description="Disordered" evidence="2">
    <location>
        <begin position="244"/>
        <end position="332"/>
    </location>
</feature>
<evidence type="ECO:0000256" key="1">
    <source>
        <dbReference type="RuleBase" id="RU362006"/>
    </source>
</evidence>
<proteinExistence type="inferred from homology"/>
<accession>A0A517LIL5</accession>
<evidence type="ECO:0000256" key="2">
    <source>
        <dbReference type="SAM" id="MobiDB-lite"/>
    </source>
</evidence>
<name>A0A517LIL5_9PEZI</name>
<comment type="similarity">
    <text evidence="1">Belongs to the DP1 family.</text>
</comment>
<evidence type="ECO:0000313" key="3">
    <source>
        <dbReference type="EMBL" id="QDS75457.1"/>
    </source>
</evidence>
<dbReference type="OrthoDB" id="434647at2759"/>
<feature type="compositionally biased region" description="Low complexity" evidence="2">
    <location>
        <begin position="300"/>
        <end position="322"/>
    </location>
</feature>
<dbReference type="PANTHER" id="PTHR12300">
    <property type="entry name" value="HVA22-LIKE PROTEINS"/>
    <property type="match status" value="1"/>
</dbReference>
<dbReference type="Pfam" id="PF03134">
    <property type="entry name" value="TB2_DP1_HVA22"/>
    <property type="match status" value="1"/>
</dbReference>
<keyword evidence="1" id="KW-1133">Transmembrane helix</keyword>
<comment type="subcellular location">
    <subcellularLocation>
        <location evidence="1">Membrane</location>
        <topology evidence="1">Multi-pass membrane protein</topology>
    </subcellularLocation>
</comment>